<keyword evidence="3" id="KW-1185">Reference proteome</keyword>
<protein>
    <submittedName>
        <fullName evidence="2">---NA</fullName>
    </submittedName>
</protein>
<gene>
    <name evidence="2" type="ORF">PACLA_8A088447</name>
</gene>
<name>A0A7D9M096_PARCT</name>
<organism evidence="2 3">
    <name type="scientific">Paramuricea clavata</name>
    <name type="common">Red gorgonian</name>
    <name type="synonym">Violescent sea-whip</name>
    <dbReference type="NCBI Taxonomy" id="317549"/>
    <lineage>
        <taxon>Eukaryota</taxon>
        <taxon>Metazoa</taxon>
        <taxon>Cnidaria</taxon>
        <taxon>Anthozoa</taxon>
        <taxon>Octocorallia</taxon>
        <taxon>Malacalcyonacea</taxon>
        <taxon>Plexauridae</taxon>
        <taxon>Paramuricea</taxon>
    </lineage>
</organism>
<evidence type="ECO:0000256" key="1">
    <source>
        <dbReference type="SAM" id="MobiDB-lite"/>
    </source>
</evidence>
<feature type="region of interest" description="Disordered" evidence="1">
    <location>
        <begin position="44"/>
        <end position="75"/>
    </location>
</feature>
<evidence type="ECO:0000313" key="3">
    <source>
        <dbReference type="Proteomes" id="UP001152795"/>
    </source>
</evidence>
<sequence length="115" mass="12606">MPDSETDQFCSYLHAQSKEKLTENLPTKLLAINDEVENQVVATVSDQGSPHHSPSCAQKMPDSETDSYLNTQSKEKLTENLPTKLLAINDEVQNQVVATVSDQGSPHHSPSCAQK</sequence>
<comment type="caution">
    <text evidence="2">The sequence shown here is derived from an EMBL/GenBank/DDBJ whole genome shotgun (WGS) entry which is preliminary data.</text>
</comment>
<dbReference type="EMBL" id="CACRXK020028000">
    <property type="protein sequence ID" value="CAB4041234.1"/>
    <property type="molecule type" value="Genomic_DNA"/>
</dbReference>
<evidence type="ECO:0000313" key="2">
    <source>
        <dbReference type="EMBL" id="CAB4041234.1"/>
    </source>
</evidence>
<dbReference type="Proteomes" id="UP001152795">
    <property type="component" value="Unassembled WGS sequence"/>
</dbReference>
<feature type="compositionally biased region" description="Polar residues" evidence="1">
    <location>
        <begin position="44"/>
        <end position="56"/>
    </location>
</feature>
<proteinExistence type="predicted"/>
<reference evidence="2" key="1">
    <citation type="submission" date="2020-04" db="EMBL/GenBank/DDBJ databases">
        <authorList>
            <person name="Alioto T."/>
            <person name="Alioto T."/>
            <person name="Gomez Garrido J."/>
        </authorList>
    </citation>
    <scope>NUCLEOTIDE SEQUENCE</scope>
    <source>
        <strain evidence="2">A484AB</strain>
    </source>
</reference>
<dbReference type="AlphaFoldDB" id="A0A7D9M096"/>
<accession>A0A7D9M096</accession>
<feature type="non-terminal residue" evidence="2">
    <location>
        <position position="115"/>
    </location>
</feature>